<reference evidence="2 3" key="2">
    <citation type="journal article" date="2017" name="Front. Plant Sci.">
        <title>Gene Classification and Mining of Molecular Markers Useful in Red Clover (Trifolium pratense) Breeding.</title>
        <authorList>
            <person name="Istvanek J."/>
            <person name="Dluhosova J."/>
            <person name="Dluhos P."/>
            <person name="Patkova L."/>
            <person name="Nedelnik J."/>
            <person name="Repkova J."/>
        </authorList>
    </citation>
    <scope>NUCLEOTIDE SEQUENCE [LARGE SCALE GENOMIC DNA]</scope>
    <source>
        <strain evidence="3">cv. Tatra</strain>
        <tissue evidence="2">Young leaves</tissue>
    </source>
</reference>
<organism evidence="2 3">
    <name type="scientific">Trifolium pratense</name>
    <name type="common">Red clover</name>
    <dbReference type="NCBI Taxonomy" id="57577"/>
    <lineage>
        <taxon>Eukaryota</taxon>
        <taxon>Viridiplantae</taxon>
        <taxon>Streptophyta</taxon>
        <taxon>Embryophyta</taxon>
        <taxon>Tracheophyta</taxon>
        <taxon>Spermatophyta</taxon>
        <taxon>Magnoliopsida</taxon>
        <taxon>eudicotyledons</taxon>
        <taxon>Gunneridae</taxon>
        <taxon>Pentapetalae</taxon>
        <taxon>rosids</taxon>
        <taxon>fabids</taxon>
        <taxon>Fabales</taxon>
        <taxon>Fabaceae</taxon>
        <taxon>Papilionoideae</taxon>
        <taxon>50 kb inversion clade</taxon>
        <taxon>NPAAA clade</taxon>
        <taxon>Hologalegina</taxon>
        <taxon>IRL clade</taxon>
        <taxon>Trifolieae</taxon>
        <taxon>Trifolium</taxon>
    </lineage>
</organism>
<name>A0A2K3KNA5_TRIPR</name>
<evidence type="ECO:0000313" key="3">
    <source>
        <dbReference type="Proteomes" id="UP000236291"/>
    </source>
</evidence>
<evidence type="ECO:0000313" key="2">
    <source>
        <dbReference type="EMBL" id="PNX67788.1"/>
    </source>
</evidence>
<dbReference type="Proteomes" id="UP000236291">
    <property type="component" value="Unassembled WGS sequence"/>
</dbReference>
<gene>
    <name evidence="2" type="ORF">L195_g055815</name>
</gene>
<feature type="non-terminal residue" evidence="2">
    <location>
        <position position="1"/>
    </location>
</feature>
<comment type="caution">
    <text evidence="2">The sequence shown here is derived from an EMBL/GenBank/DDBJ whole genome shotgun (WGS) entry which is preliminary data.</text>
</comment>
<proteinExistence type="predicted"/>
<dbReference type="AlphaFoldDB" id="A0A2K3KNA5"/>
<reference evidence="2 3" key="1">
    <citation type="journal article" date="2014" name="Am. J. Bot.">
        <title>Genome assembly and annotation for red clover (Trifolium pratense; Fabaceae).</title>
        <authorList>
            <person name="Istvanek J."/>
            <person name="Jaros M."/>
            <person name="Krenek A."/>
            <person name="Repkova J."/>
        </authorList>
    </citation>
    <scope>NUCLEOTIDE SEQUENCE [LARGE SCALE GENOMIC DNA]</scope>
    <source>
        <strain evidence="3">cv. Tatra</strain>
        <tissue evidence="2">Young leaves</tissue>
    </source>
</reference>
<feature type="compositionally biased region" description="Basic residues" evidence="1">
    <location>
        <begin position="9"/>
        <end position="23"/>
    </location>
</feature>
<feature type="region of interest" description="Disordered" evidence="1">
    <location>
        <begin position="1"/>
        <end position="34"/>
    </location>
</feature>
<sequence>SDIASNTKSGRKTKKQKCPKTHNGKGSDGITSSEHSTSKLSYEMFLNHTTTEAFSISFSILYA</sequence>
<evidence type="ECO:0000256" key="1">
    <source>
        <dbReference type="SAM" id="MobiDB-lite"/>
    </source>
</evidence>
<dbReference type="EMBL" id="ASHM01103194">
    <property type="protein sequence ID" value="PNX67788.1"/>
    <property type="molecule type" value="Genomic_DNA"/>
</dbReference>
<accession>A0A2K3KNA5</accession>
<protein>
    <submittedName>
        <fullName evidence="2">Uncharacterized protein</fullName>
    </submittedName>
</protein>